<reference evidence="3" key="2">
    <citation type="submission" date="2015-01" db="EMBL/GenBank/DDBJ databases">
        <title>Evolutionary Origins and Diversification of the Mycorrhizal Mutualists.</title>
        <authorList>
            <consortium name="DOE Joint Genome Institute"/>
            <consortium name="Mycorrhizal Genomics Consortium"/>
            <person name="Kohler A."/>
            <person name="Kuo A."/>
            <person name="Nagy L.G."/>
            <person name="Floudas D."/>
            <person name="Copeland A."/>
            <person name="Barry K.W."/>
            <person name="Cichocki N."/>
            <person name="Veneault-Fourrey C."/>
            <person name="LaButti K."/>
            <person name="Lindquist E.A."/>
            <person name="Lipzen A."/>
            <person name="Lundell T."/>
            <person name="Morin E."/>
            <person name="Murat C."/>
            <person name="Riley R."/>
            <person name="Ohm R."/>
            <person name="Sun H."/>
            <person name="Tunlid A."/>
            <person name="Henrissat B."/>
            <person name="Grigoriev I.V."/>
            <person name="Hibbett D.S."/>
            <person name="Martin F."/>
        </authorList>
    </citation>
    <scope>NUCLEOTIDE SEQUENCE [LARGE SCALE GENOMIC DNA]</scope>
    <source>
        <strain evidence="3">Zn</strain>
    </source>
</reference>
<dbReference type="STRING" id="913774.A0A0C3I1F6"/>
<evidence type="ECO:0000256" key="1">
    <source>
        <dbReference type="SAM" id="MobiDB-lite"/>
    </source>
</evidence>
<evidence type="ECO:0000313" key="3">
    <source>
        <dbReference type="Proteomes" id="UP000054321"/>
    </source>
</evidence>
<dbReference type="PANTHER" id="PTHR43591">
    <property type="entry name" value="METHYLTRANSFERASE"/>
    <property type="match status" value="1"/>
</dbReference>
<dbReference type="OrthoDB" id="2013972at2759"/>
<feature type="region of interest" description="Disordered" evidence="1">
    <location>
        <begin position="1"/>
        <end position="40"/>
    </location>
</feature>
<dbReference type="SUPFAM" id="SSF53335">
    <property type="entry name" value="S-adenosyl-L-methionine-dependent methyltransferases"/>
    <property type="match status" value="1"/>
</dbReference>
<accession>A0A0C3I1F6</accession>
<reference evidence="2 3" key="1">
    <citation type="submission" date="2014-04" db="EMBL/GenBank/DDBJ databases">
        <authorList>
            <consortium name="DOE Joint Genome Institute"/>
            <person name="Kuo A."/>
            <person name="Martino E."/>
            <person name="Perotto S."/>
            <person name="Kohler A."/>
            <person name="Nagy L.G."/>
            <person name="Floudas D."/>
            <person name="Copeland A."/>
            <person name="Barry K.W."/>
            <person name="Cichocki N."/>
            <person name="Veneault-Fourrey C."/>
            <person name="LaButti K."/>
            <person name="Lindquist E.A."/>
            <person name="Lipzen A."/>
            <person name="Lundell T."/>
            <person name="Morin E."/>
            <person name="Murat C."/>
            <person name="Sun H."/>
            <person name="Tunlid A."/>
            <person name="Henrissat B."/>
            <person name="Grigoriev I.V."/>
            <person name="Hibbett D.S."/>
            <person name="Martin F."/>
            <person name="Nordberg H.P."/>
            <person name="Cantor M.N."/>
            <person name="Hua S.X."/>
        </authorList>
    </citation>
    <scope>NUCLEOTIDE SEQUENCE [LARGE SCALE GENOMIC DNA]</scope>
    <source>
        <strain evidence="2 3">Zn</strain>
    </source>
</reference>
<dbReference type="Gene3D" id="3.40.50.150">
    <property type="entry name" value="Vaccinia Virus protein VP39"/>
    <property type="match status" value="1"/>
</dbReference>
<feature type="compositionally biased region" description="Low complexity" evidence="1">
    <location>
        <begin position="19"/>
        <end position="31"/>
    </location>
</feature>
<sequence length="342" mass="39091">MCNSPQEQGDIDAVDAVPAIEADASSNSADSAYEESVNESQYSTSLASSVINYKYENGRRYHSYREGSYPLPNDESEQERLDLLHHIFKLMLDGELFRAPVPPDPHRVLDFGTGTGIWAMDFADQFPSAEVIGTDLSPIQPMWVQPNCRFYVDDVESEWVYRESEAFDFIHGRGMAGSIRDWPKLYEQIYKNLKPGGYLEMQEYETWVRSDDGTLENAKFIIEWQEKIDEASKAFGKQMNVAGLQKGYIQDAGFEDVTEDIYKLPQGPWPKDKKQKLIGRYQMAQMLAAVEPFTLAVFTRSLGWSNQEAQALMAGVRADFRNPKNHLYVIVRFIYGRKPLDK</sequence>
<dbReference type="AlphaFoldDB" id="A0A0C3I1F6"/>
<dbReference type="InParanoid" id="A0A0C3I1F6"/>
<dbReference type="Pfam" id="PF13489">
    <property type="entry name" value="Methyltransf_23"/>
    <property type="match status" value="1"/>
</dbReference>
<dbReference type="PANTHER" id="PTHR43591:SF10">
    <property type="entry name" value="ABC TRANSMEMBRANE TYPE-1 DOMAIN-CONTAINING PROTEIN-RELATED"/>
    <property type="match status" value="1"/>
</dbReference>
<evidence type="ECO:0008006" key="4">
    <source>
        <dbReference type="Google" id="ProtNLM"/>
    </source>
</evidence>
<gene>
    <name evidence="2" type="ORF">OIDMADRAFT_141155</name>
</gene>
<proteinExistence type="predicted"/>
<keyword evidence="3" id="KW-1185">Reference proteome</keyword>
<dbReference type="CDD" id="cd02440">
    <property type="entry name" value="AdoMet_MTases"/>
    <property type="match status" value="1"/>
</dbReference>
<evidence type="ECO:0000313" key="2">
    <source>
        <dbReference type="EMBL" id="KIN08920.1"/>
    </source>
</evidence>
<dbReference type="Proteomes" id="UP000054321">
    <property type="component" value="Unassembled WGS sequence"/>
</dbReference>
<dbReference type="EMBL" id="KN832870">
    <property type="protein sequence ID" value="KIN08920.1"/>
    <property type="molecule type" value="Genomic_DNA"/>
</dbReference>
<organism evidence="2 3">
    <name type="scientific">Oidiodendron maius (strain Zn)</name>
    <dbReference type="NCBI Taxonomy" id="913774"/>
    <lineage>
        <taxon>Eukaryota</taxon>
        <taxon>Fungi</taxon>
        <taxon>Dikarya</taxon>
        <taxon>Ascomycota</taxon>
        <taxon>Pezizomycotina</taxon>
        <taxon>Leotiomycetes</taxon>
        <taxon>Leotiomycetes incertae sedis</taxon>
        <taxon>Myxotrichaceae</taxon>
        <taxon>Oidiodendron</taxon>
    </lineage>
</organism>
<name>A0A0C3I1F6_OIDMZ</name>
<protein>
    <recommendedName>
        <fullName evidence="4">Methyltransferase domain-containing protein</fullName>
    </recommendedName>
</protein>
<dbReference type="GO" id="GO:0008168">
    <property type="term" value="F:methyltransferase activity"/>
    <property type="evidence" value="ECO:0007669"/>
    <property type="project" value="TreeGrafter"/>
</dbReference>
<dbReference type="InterPro" id="IPR029063">
    <property type="entry name" value="SAM-dependent_MTases_sf"/>
</dbReference>
<dbReference type="HOGENOM" id="CLU_010595_1_2_1"/>